<dbReference type="KEGG" id="adu:107468042"/>
<dbReference type="Pfam" id="PF10536">
    <property type="entry name" value="PMD"/>
    <property type="match status" value="1"/>
</dbReference>
<gene>
    <name evidence="3" type="primary">LOC107468042</name>
</gene>
<dbReference type="InterPro" id="IPR019557">
    <property type="entry name" value="AminoTfrase-like_pln_mobile"/>
</dbReference>
<dbReference type="InterPro" id="IPR044824">
    <property type="entry name" value="MAIN-like"/>
</dbReference>
<evidence type="ECO:0000259" key="1">
    <source>
        <dbReference type="Pfam" id="PF10536"/>
    </source>
</evidence>
<dbReference type="GeneID" id="107468042"/>
<dbReference type="AlphaFoldDB" id="A0A6P4C824"/>
<dbReference type="RefSeq" id="XP_015942772.1">
    <property type="nucleotide sequence ID" value="XM_016087286.1"/>
</dbReference>
<evidence type="ECO:0000313" key="2">
    <source>
        <dbReference type="Proteomes" id="UP000515211"/>
    </source>
</evidence>
<dbReference type="Proteomes" id="UP000515211">
    <property type="component" value="Chromosome 10"/>
</dbReference>
<dbReference type="PANTHER" id="PTHR46033">
    <property type="entry name" value="PROTEIN MAIN-LIKE 2"/>
    <property type="match status" value="1"/>
</dbReference>
<reference evidence="2" key="1">
    <citation type="journal article" date="2016" name="Nat. Genet.">
        <title>The genome sequences of Arachis duranensis and Arachis ipaensis, the diploid ancestors of cultivated peanut.</title>
        <authorList>
            <person name="Bertioli D.J."/>
            <person name="Cannon S.B."/>
            <person name="Froenicke L."/>
            <person name="Huang G."/>
            <person name="Farmer A.D."/>
            <person name="Cannon E.K."/>
            <person name="Liu X."/>
            <person name="Gao D."/>
            <person name="Clevenger J."/>
            <person name="Dash S."/>
            <person name="Ren L."/>
            <person name="Moretzsohn M.C."/>
            <person name="Shirasawa K."/>
            <person name="Huang W."/>
            <person name="Vidigal B."/>
            <person name="Abernathy B."/>
            <person name="Chu Y."/>
            <person name="Niederhuth C.E."/>
            <person name="Umale P."/>
            <person name="Araujo A.C."/>
            <person name="Kozik A."/>
            <person name="Kim K.D."/>
            <person name="Burow M.D."/>
            <person name="Varshney R.K."/>
            <person name="Wang X."/>
            <person name="Zhang X."/>
            <person name="Barkley N."/>
            <person name="Guimaraes P.M."/>
            <person name="Isobe S."/>
            <person name="Guo B."/>
            <person name="Liao B."/>
            <person name="Stalker H.T."/>
            <person name="Schmitz R.J."/>
            <person name="Scheffler B.E."/>
            <person name="Leal-Bertioli S.C."/>
            <person name="Xun X."/>
            <person name="Jackson S.A."/>
            <person name="Michelmore R."/>
            <person name="Ozias-Akins P."/>
        </authorList>
    </citation>
    <scope>NUCLEOTIDE SEQUENCE [LARGE SCALE GENOMIC DNA]</scope>
    <source>
        <strain evidence="2">cv. V14167</strain>
    </source>
</reference>
<evidence type="ECO:0000313" key="3">
    <source>
        <dbReference type="RefSeq" id="XP_015942772.1"/>
    </source>
</evidence>
<accession>A0A6P4C824</accession>
<name>A0A6P4C824_ARADU</name>
<feature type="domain" description="Aminotransferase-like plant mobile" evidence="1">
    <location>
        <begin position="19"/>
        <end position="144"/>
    </location>
</feature>
<keyword evidence="2" id="KW-1185">Reference proteome</keyword>
<dbReference type="PANTHER" id="PTHR46033:SF8">
    <property type="entry name" value="PROTEIN MAINTENANCE OF MERISTEMS-LIKE"/>
    <property type="match status" value="1"/>
</dbReference>
<dbReference type="GO" id="GO:0010073">
    <property type="term" value="P:meristem maintenance"/>
    <property type="evidence" value="ECO:0007669"/>
    <property type="project" value="InterPro"/>
</dbReference>
<reference evidence="3" key="2">
    <citation type="submission" date="2025-08" db="UniProtKB">
        <authorList>
            <consortium name="RefSeq"/>
        </authorList>
    </citation>
    <scope>IDENTIFICATION</scope>
    <source>
        <tissue evidence="3">Whole plant</tissue>
    </source>
</reference>
<sequence>MDFERYVEGGRPAWTWFPELLGVMPPSDYIDKFTVKCTWMQQTFTHLPEGADEETVWRYARAYIMMLLSTQLFDDKSGTRMHIRWLSYVARLEDMGSYSWGSAALSWLYRCLCHVANKNVVKLEGPLQFLQSWIFWRFLGFRPDGFDSFHWPLASRYGY</sequence>
<organism evidence="2 3">
    <name type="scientific">Arachis duranensis</name>
    <name type="common">Wild peanut</name>
    <dbReference type="NCBI Taxonomy" id="130453"/>
    <lineage>
        <taxon>Eukaryota</taxon>
        <taxon>Viridiplantae</taxon>
        <taxon>Streptophyta</taxon>
        <taxon>Embryophyta</taxon>
        <taxon>Tracheophyta</taxon>
        <taxon>Spermatophyta</taxon>
        <taxon>Magnoliopsida</taxon>
        <taxon>eudicotyledons</taxon>
        <taxon>Gunneridae</taxon>
        <taxon>Pentapetalae</taxon>
        <taxon>rosids</taxon>
        <taxon>fabids</taxon>
        <taxon>Fabales</taxon>
        <taxon>Fabaceae</taxon>
        <taxon>Papilionoideae</taxon>
        <taxon>50 kb inversion clade</taxon>
        <taxon>dalbergioids sensu lato</taxon>
        <taxon>Dalbergieae</taxon>
        <taxon>Pterocarpus clade</taxon>
        <taxon>Arachis</taxon>
    </lineage>
</organism>
<protein>
    <submittedName>
        <fullName evidence="3">Protein MAIN-LIKE 2-like</fullName>
    </submittedName>
</protein>
<proteinExistence type="predicted"/>